<dbReference type="PANTHER" id="PTHR15704:SF7">
    <property type="entry name" value="SUPERKILLER COMPLEX PROTEIN 3"/>
    <property type="match status" value="1"/>
</dbReference>
<keyword evidence="1" id="KW-0677">Repeat</keyword>
<accession>A0A383F1C1</accession>
<dbReference type="SMART" id="SM00028">
    <property type="entry name" value="TPR"/>
    <property type="match status" value="3"/>
</dbReference>
<dbReference type="Gene3D" id="1.25.40.10">
    <property type="entry name" value="Tetratricopeptide repeat domain"/>
    <property type="match status" value="1"/>
</dbReference>
<dbReference type="GO" id="GO:0006401">
    <property type="term" value="P:RNA catabolic process"/>
    <property type="evidence" value="ECO:0007669"/>
    <property type="project" value="InterPro"/>
</dbReference>
<dbReference type="EMBL" id="UINC01230692">
    <property type="protein sequence ID" value="SVE62926.1"/>
    <property type="molecule type" value="Genomic_DNA"/>
</dbReference>
<keyword evidence="2" id="KW-0802">TPR repeat</keyword>
<sequence>MSAVAQPVDTAAFSDLMEKGQGLYNRELYNEAQAVLEQAVALQPKSSLAHYRLGWALYQQEEAKKALKSFEHAFKHDRKSVDALIGIGLANLRLDRQRLDAREAFRRAQRIEPDNADIHDYLGLTYVSTFGRRREYGVDGRPHFRKAIEINPR</sequence>
<evidence type="ECO:0000313" key="3">
    <source>
        <dbReference type="EMBL" id="SVE62926.1"/>
    </source>
</evidence>
<dbReference type="SUPFAM" id="SSF48452">
    <property type="entry name" value="TPR-like"/>
    <property type="match status" value="1"/>
</dbReference>
<feature type="non-terminal residue" evidence="3">
    <location>
        <position position="153"/>
    </location>
</feature>
<dbReference type="InterPro" id="IPR011990">
    <property type="entry name" value="TPR-like_helical_dom_sf"/>
</dbReference>
<organism evidence="3">
    <name type="scientific">marine metagenome</name>
    <dbReference type="NCBI Taxonomy" id="408172"/>
    <lineage>
        <taxon>unclassified sequences</taxon>
        <taxon>metagenomes</taxon>
        <taxon>ecological metagenomes</taxon>
    </lineage>
</organism>
<dbReference type="PANTHER" id="PTHR15704">
    <property type="entry name" value="SUPERKILLER 3 PROTEIN-RELATED"/>
    <property type="match status" value="1"/>
</dbReference>
<reference evidence="3" key="1">
    <citation type="submission" date="2018-05" db="EMBL/GenBank/DDBJ databases">
        <authorList>
            <person name="Lanie J.A."/>
            <person name="Ng W.-L."/>
            <person name="Kazmierczak K.M."/>
            <person name="Andrzejewski T.M."/>
            <person name="Davidsen T.M."/>
            <person name="Wayne K.J."/>
            <person name="Tettelin H."/>
            <person name="Glass J.I."/>
            <person name="Rusch D."/>
            <person name="Podicherti R."/>
            <person name="Tsui H.-C.T."/>
            <person name="Winkler M.E."/>
        </authorList>
    </citation>
    <scope>NUCLEOTIDE SEQUENCE</scope>
</reference>
<dbReference type="PROSITE" id="PS50005">
    <property type="entry name" value="TPR"/>
    <property type="match status" value="1"/>
</dbReference>
<dbReference type="InterPro" id="IPR019734">
    <property type="entry name" value="TPR_rpt"/>
</dbReference>
<dbReference type="Pfam" id="PF13432">
    <property type="entry name" value="TPR_16"/>
    <property type="match status" value="1"/>
</dbReference>
<dbReference type="AlphaFoldDB" id="A0A383F1C1"/>
<evidence type="ECO:0000256" key="2">
    <source>
        <dbReference type="ARBA" id="ARBA00022803"/>
    </source>
</evidence>
<protein>
    <submittedName>
        <fullName evidence="3">Uncharacterized protein</fullName>
    </submittedName>
</protein>
<evidence type="ECO:0000256" key="1">
    <source>
        <dbReference type="ARBA" id="ARBA00022737"/>
    </source>
</evidence>
<dbReference type="GO" id="GO:0055087">
    <property type="term" value="C:Ski complex"/>
    <property type="evidence" value="ECO:0007669"/>
    <property type="project" value="InterPro"/>
</dbReference>
<name>A0A383F1C1_9ZZZZ</name>
<proteinExistence type="predicted"/>
<gene>
    <name evidence="3" type="ORF">METZ01_LOCUS515780</name>
</gene>
<dbReference type="InterPro" id="IPR039226">
    <property type="entry name" value="Ski3/TTC37"/>
</dbReference>